<dbReference type="InterPro" id="IPR000387">
    <property type="entry name" value="Tyr_Pase_dom"/>
</dbReference>
<evidence type="ECO:0000259" key="4">
    <source>
        <dbReference type="PROSITE" id="PS50056"/>
    </source>
</evidence>
<comment type="caution">
    <text evidence="5">The sequence shown here is derived from an EMBL/GenBank/DDBJ whole genome shotgun (WGS) entry which is preliminary data.</text>
</comment>
<evidence type="ECO:0000313" key="6">
    <source>
        <dbReference type="Proteomes" id="UP000000702"/>
    </source>
</evidence>
<sequence>MEATDKIGESPMRKALDTVSLDGKGLRATARAAHSRKCISHIEHVAAKEMIKSNKMISKVSSSHSQAAVTRRRVRAAVHPGCYNGSGSTNDGNIPSTARDEVPHACDGFFYECAEKATTTDMKGQLAVPHREVSPMSSGDHHTLVAAGRTCNAPDAANIPAEIAAGVTDEKSDGYMKYIEAHEGRIDYSLKLSPGPPLLSCCNLASSCAVSLAEKSISCTCHGDETGGCPNQIAGPTMNNSSDIVATGDVIGGRSVQCIGEEKMVPRIVREFEGDGANHLCGFHDSGTCRGANDKALGGKKAEQPYNSREVSVVRSLCTSPVCLKVEPNYNECNHHHRRDSYQGGTYAHSVVMGHSRCASGSASQLSTEQAEECSGCNVEMGARGRMRWARQCLNPIQNNTLCILLPQSPSFSPLNAGSPDFMTHSKTSTSSDLHSYSILSSVSCRLDLRKHSPIAPASPPVLDYKKNAQDRGGGCRGEEMEKKQPPSPGCWAWGSDESGKKTHCRNRHPRQRRSGGDKTKYSLLSIAKPGAAPNFKAVEVLPGLFLGSYADSMQPSELAQRNIFLVLNVAAECPVTPEMQNNPYKVRYLHVPMHDHSDEDIMRHFVPLSQLIHTQLHRRQCAMAKVRDEPVPSPESTTFAGQSGSPSFAIGDAAAKSEQRPNNSNLCADESHFNNTSGNGVAPDRCESYTEGSVLVHCRKGVSRSAAIVLSYLMIYGDELHPNACWDDTNDAAGVLRRPLARNKVLSPSCLSLPDSPTQKNITSPSSPIHELIKQMRLDNGTQDSSGVAMATAASCDTVKVPVASTVDCWCNTALREGSGGAPCGCCCCVARRNLSRSSCNAVADGSSRVVRSYRWAYDLLKWYKRDINPNIGFVVALQALGGEAGSP</sequence>
<accession>F9WBM0</accession>
<dbReference type="PROSITE" id="PS00383">
    <property type="entry name" value="TYR_PHOSPHATASE_1"/>
    <property type="match status" value="1"/>
</dbReference>
<feature type="region of interest" description="Disordered" evidence="3">
    <location>
        <begin position="458"/>
        <end position="520"/>
    </location>
</feature>
<dbReference type="GO" id="GO:0017017">
    <property type="term" value="F:MAP kinase tyrosine/serine/threonine phosphatase activity"/>
    <property type="evidence" value="ECO:0007669"/>
    <property type="project" value="TreeGrafter"/>
</dbReference>
<dbReference type="AlphaFoldDB" id="F9WBM0"/>
<dbReference type="PANTHER" id="PTHR10159">
    <property type="entry name" value="DUAL SPECIFICITY PROTEIN PHOSPHATASE"/>
    <property type="match status" value="1"/>
</dbReference>
<dbReference type="GO" id="GO:0033550">
    <property type="term" value="F:MAP kinase tyrosine phosphatase activity"/>
    <property type="evidence" value="ECO:0007669"/>
    <property type="project" value="TreeGrafter"/>
</dbReference>
<proteinExistence type="predicted"/>
<keyword evidence="6" id="KW-1185">Reference proteome</keyword>
<name>F9WBM0_TRYCI</name>
<dbReference type="GO" id="GO:0043409">
    <property type="term" value="P:negative regulation of MAPK cascade"/>
    <property type="evidence" value="ECO:0007669"/>
    <property type="project" value="TreeGrafter"/>
</dbReference>
<organism evidence="5 6">
    <name type="scientific">Trypanosoma congolense (strain IL3000)</name>
    <dbReference type="NCBI Taxonomy" id="1068625"/>
    <lineage>
        <taxon>Eukaryota</taxon>
        <taxon>Discoba</taxon>
        <taxon>Euglenozoa</taxon>
        <taxon>Kinetoplastea</taxon>
        <taxon>Metakinetoplastina</taxon>
        <taxon>Trypanosomatida</taxon>
        <taxon>Trypanosomatidae</taxon>
        <taxon>Trypanosoma</taxon>
        <taxon>Nannomonas</taxon>
    </lineage>
</organism>
<evidence type="ECO:0000256" key="1">
    <source>
        <dbReference type="ARBA" id="ARBA00022801"/>
    </source>
</evidence>
<dbReference type="Proteomes" id="UP000000702">
    <property type="component" value="Unassembled WGS sequence"/>
</dbReference>
<dbReference type="Gene3D" id="3.90.190.10">
    <property type="entry name" value="Protein tyrosine phosphatase superfamily"/>
    <property type="match status" value="1"/>
</dbReference>
<dbReference type="SMART" id="SM00195">
    <property type="entry name" value="DSPc"/>
    <property type="match status" value="1"/>
</dbReference>
<dbReference type="PANTHER" id="PTHR10159:SF532">
    <property type="entry name" value="SPECIFICITY PROTEIN PHOSPHATASE, PUTATIVE-RELATED"/>
    <property type="match status" value="1"/>
</dbReference>
<feature type="domain" description="Tyrosine specific protein phosphatases" evidence="4">
    <location>
        <begin position="688"/>
        <end position="715"/>
    </location>
</feature>
<evidence type="ECO:0000256" key="3">
    <source>
        <dbReference type="SAM" id="MobiDB-lite"/>
    </source>
</evidence>
<evidence type="ECO:0000256" key="2">
    <source>
        <dbReference type="ARBA" id="ARBA00022912"/>
    </source>
</evidence>
<protein>
    <submittedName>
        <fullName evidence="5">WGS project CAEQ00000000 data, annotated contig 2120</fullName>
    </submittedName>
</protein>
<evidence type="ECO:0000313" key="5">
    <source>
        <dbReference type="EMBL" id="CCD14653.1"/>
    </source>
</evidence>
<dbReference type="VEuPathDB" id="TriTrypDB:TcIL3000_0_52520"/>
<reference evidence="5 6" key="2">
    <citation type="journal article" date="2012" name="Proc. Natl. Acad. Sci. U.S.A.">
        <title>Antigenic diversity is generated by distinct evolutionary mechanisms in African trypanosome species.</title>
        <authorList>
            <person name="Jackson A.P."/>
            <person name="Berry A."/>
            <person name="Aslett M."/>
            <person name="Allison H.C."/>
            <person name="Burton P."/>
            <person name="Vavrova-Anderson J."/>
            <person name="Brown R."/>
            <person name="Browne H."/>
            <person name="Corton N."/>
            <person name="Hauser H."/>
            <person name="Gamble J."/>
            <person name="Gilderthorp R."/>
            <person name="Marcello L."/>
            <person name="McQuillan J."/>
            <person name="Otto T.D."/>
            <person name="Quail M.A."/>
            <person name="Sanders M.J."/>
            <person name="van Tonder A."/>
            <person name="Ginger M.L."/>
            <person name="Field M.C."/>
            <person name="Barry J.D."/>
            <person name="Hertz-Fowler C."/>
            <person name="Berriman M."/>
        </authorList>
    </citation>
    <scope>NUCLEOTIDE SEQUENCE [LARGE SCALE GENOMIC DNA]</scope>
    <source>
        <strain evidence="5 6">IL3000</strain>
    </source>
</reference>
<dbReference type="GO" id="GO:0005737">
    <property type="term" value="C:cytoplasm"/>
    <property type="evidence" value="ECO:0007669"/>
    <property type="project" value="TreeGrafter"/>
</dbReference>
<dbReference type="InterPro" id="IPR016130">
    <property type="entry name" value="Tyr_Pase_AS"/>
</dbReference>
<keyword evidence="1" id="KW-0378">Hydrolase</keyword>
<dbReference type="InterPro" id="IPR029021">
    <property type="entry name" value="Prot-tyrosine_phosphatase-like"/>
</dbReference>
<dbReference type="InterPro" id="IPR020422">
    <property type="entry name" value="TYR_PHOSPHATASE_DUAL_dom"/>
</dbReference>
<dbReference type="EMBL" id="CAEQ01001597">
    <property type="protein sequence ID" value="CCD14653.1"/>
    <property type="molecule type" value="Genomic_DNA"/>
</dbReference>
<dbReference type="PROSITE" id="PS50056">
    <property type="entry name" value="TYR_PHOSPHATASE_2"/>
    <property type="match status" value="1"/>
</dbReference>
<feature type="compositionally biased region" description="Basic residues" evidence="3">
    <location>
        <begin position="502"/>
        <end position="514"/>
    </location>
</feature>
<dbReference type="GO" id="GO:0008330">
    <property type="term" value="F:protein tyrosine/threonine phosphatase activity"/>
    <property type="evidence" value="ECO:0007669"/>
    <property type="project" value="TreeGrafter"/>
</dbReference>
<reference evidence="6" key="1">
    <citation type="submission" date="2011-07" db="EMBL/GenBank/DDBJ databases">
        <title>Divergent evolution of antigenic variation in African trypanosomes.</title>
        <authorList>
            <person name="Jackson A.P."/>
            <person name="Berry A."/>
            <person name="Allison H.C."/>
            <person name="Burton P."/>
            <person name="Anderson J."/>
            <person name="Aslett M."/>
            <person name="Brown R."/>
            <person name="Corton N."/>
            <person name="Harris D."/>
            <person name="Hauser H."/>
            <person name="Gamble J."/>
            <person name="Gilderthorp R."/>
            <person name="McQuillan J."/>
            <person name="Quail M.A."/>
            <person name="Sanders M."/>
            <person name="Van Tonder A."/>
            <person name="Ginger M.L."/>
            <person name="Donelson J.E."/>
            <person name="Field M.C."/>
            <person name="Barry J.D."/>
            <person name="Berriman M."/>
            <person name="Hertz-Fowler C."/>
        </authorList>
    </citation>
    <scope>NUCLEOTIDE SEQUENCE [LARGE SCALE GENOMIC DNA]</scope>
    <source>
        <strain evidence="6">IL3000</strain>
    </source>
</reference>
<keyword evidence="2" id="KW-0904">Protein phosphatase</keyword>
<dbReference type="CDD" id="cd14498">
    <property type="entry name" value="DSP"/>
    <property type="match status" value="1"/>
</dbReference>
<dbReference type="SUPFAM" id="SSF52799">
    <property type="entry name" value="(Phosphotyrosine protein) phosphatases II"/>
    <property type="match status" value="1"/>
</dbReference>
<gene>
    <name evidence="5" type="ORF">TCIL3000_0_52520</name>
</gene>